<organism evidence="1 2">
    <name type="scientific">Ambispora gerdemannii</name>
    <dbReference type="NCBI Taxonomy" id="144530"/>
    <lineage>
        <taxon>Eukaryota</taxon>
        <taxon>Fungi</taxon>
        <taxon>Fungi incertae sedis</taxon>
        <taxon>Mucoromycota</taxon>
        <taxon>Glomeromycotina</taxon>
        <taxon>Glomeromycetes</taxon>
        <taxon>Archaeosporales</taxon>
        <taxon>Ambisporaceae</taxon>
        <taxon>Ambispora</taxon>
    </lineage>
</organism>
<dbReference type="OrthoDB" id="2449206at2759"/>
<reference evidence="1" key="1">
    <citation type="submission" date="2021-06" db="EMBL/GenBank/DDBJ databases">
        <authorList>
            <person name="Kallberg Y."/>
            <person name="Tangrot J."/>
            <person name="Rosling A."/>
        </authorList>
    </citation>
    <scope>NUCLEOTIDE SEQUENCE</scope>
    <source>
        <strain evidence="1">MT106</strain>
    </source>
</reference>
<protein>
    <submittedName>
        <fullName evidence="1">3623_t:CDS:1</fullName>
    </submittedName>
</protein>
<dbReference type="Proteomes" id="UP000789831">
    <property type="component" value="Unassembled WGS sequence"/>
</dbReference>
<accession>A0A9N9N5P6</accession>
<feature type="non-terminal residue" evidence="1">
    <location>
        <position position="130"/>
    </location>
</feature>
<dbReference type="AlphaFoldDB" id="A0A9N9N5P6"/>
<proteinExistence type="predicted"/>
<dbReference type="EMBL" id="CAJVPL010018921">
    <property type="protein sequence ID" value="CAG8703481.1"/>
    <property type="molecule type" value="Genomic_DNA"/>
</dbReference>
<sequence length="130" mass="14834">DGRARIYNLVNASFRPGIAQIPPDAINIRSTPDGTCIVAFVKEEIKEEIEIMPSSQLDDKNLVTNSEMQVPKQLVRGYVYFCENFSRHASKIIDICFVKSPEIFQFSMFENRQMHLTTIDQEKGTFNSAI</sequence>
<gene>
    <name evidence="1" type="ORF">AGERDE_LOCUS13626</name>
</gene>
<comment type="caution">
    <text evidence="1">The sequence shown here is derived from an EMBL/GenBank/DDBJ whole genome shotgun (WGS) entry which is preliminary data.</text>
</comment>
<evidence type="ECO:0000313" key="1">
    <source>
        <dbReference type="EMBL" id="CAG8703481.1"/>
    </source>
</evidence>
<evidence type="ECO:0000313" key="2">
    <source>
        <dbReference type="Proteomes" id="UP000789831"/>
    </source>
</evidence>
<name>A0A9N9N5P6_9GLOM</name>
<feature type="non-terminal residue" evidence="1">
    <location>
        <position position="1"/>
    </location>
</feature>
<keyword evidence="2" id="KW-1185">Reference proteome</keyword>